<evidence type="ECO:0000256" key="11">
    <source>
        <dbReference type="ARBA" id="ARBA00029304"/>
    </source>
</evidence>
<dbReference type="InterPro" id="IPR042096">
    <property type="entry name" value="Dihydro-acid_dehy_C"/>
</dbReference>
<keyword evidence="7" id="KW-0408">Iron</keyword>
<evidence type="ECO:0000256" key="3">
    <source>
        <dbReference type="ARBA" id="ARBA00022605"/>
    </source>
</evidence>
<dbReference type="GO" id="GO:0009097">
    <property type="term" value="P:isoleucine biosynthetic process"/>
    <property type="evidence" value="ECO:0007669"/>
    <property type="project" value="UniProtKB-UniPathway"/>
</dbReference>
<comment type="caution">
    <text evidence="19">The sequence shown here is derived from an EMBL/GenBank/DDBJ whole genome shotgun (WGS) entry which is preliminary data.</text>
</comment>
<evidence type="ECO:0000256" key="4">
    <source>
        <dbReference type="ARBA" id="ARBA00022714"/>
    </source>
</evidence>
<feature type="non-terminal residue" evidence="19">
    <location>
        <position position="551"/>
    </location>
</feature>
<evidence type="ECO:0000313" key="19">
    <source>
        <dbReference type="EMBL" id="TET08067.1"/>
    </source>
</evidence>
<dbReference type="SUPFAM" id="SSF52016">
    <property type="entry name" value="LeuD/IlvD-like"/>
    <property type="match status" value="1"/>
</dbReference>
<dbReference type="PANTHER" id="PTHR43661:SF3">
    <property type="entry name" value="D-XYLONATE DEHYDRATASE YAGF-RELATED"/>
    <property type="match status" value="1"/>
</dbReference>
<dbReference type="FunFam" id="3.50.30.80:FF:000001">
    <property type="entry name" value="Dihydroxy-acid dehydratase"/>
    <property type="match status" value="1"/>
</dbReference>
<dbReference type="InterPro" id="IPR037237">
    <property type="entry name" value="IlvD/EDD_N"/>
</dbReference>
<reference evidence="19 20" key="1">
    <citation type="submission" date="2019-03" db="EMBL/GenBank/DDBJ databases">
        <title>Metabolic potential of uncultured bacteria and archaea associated with petroleum seepage in deep-sea sediments.</title>
        <authorList>
            <person name="Dong X."/>
            <person name="Hubert C."/>
        </authorList>
    </citation>
    <scope>NUCLEOTIDE SEQUENCE [LARGE SCALE GENOMIC DNA]</scope>
    <source>
        <strain evidence="19">E44_bin7</strain>
    </source>
</reference>
<evidence type="ECO:0000256" key="8">
    <source>
        <dbReference type="ARBA" id="ARBA00023014"/>
    </source>
</evidence>
<evidence type="ECO:0000256" key="9">
    <source>
        <dbReference type="ARBA" id="ARBA00023239"/>
    </source>
</evidence>
<dbReference type="PROSITE" id="PS00886">
    <property type="entry name" value="ILVD_EDD_1"/>
    <property type="match status" value="1"/>
</dbReference>
<evidence type="ECO:0000256" key="12">
    <source>
        <dbReference type="ARBA" id="ARBA00029436"/>
    </source>
</evidence>
<keyword evidence="10" id="KW-0100">Branched-chain amino acid biosynthesis</keyword>
<keyword evidence="5" id="KW-0479">Metal-binding</keyword>
<evidence type="ECO:0000256" key="6">
    <source>
        <dbReference type="ARBA" id="ARBA00022842"/>
    </source>
</evidence>
<evidence type="ECO:0000256" key="13">
    <source>
        <dbReference type="ARBA" id="ARBA00029437"/>
    </source>
</evidence>
<dbReference type="UniPathway" id="UPA00047">
    <property type="reaction ID" value="UER00057"/>
</dbReference>
<proteinExistence type="inferred from homology"/>
<feature type="domain" description="Dihydroxy-acid/6-phosphogluconate dehydratase N-terminal" evidence="17">
    <location>
        <begin position="31"/>
        <end position="345"/>
    </location>
</feature>
<keyword evidence="6" id="KW-0460">Magnesium</keyword>
<sequence length="551" mass="59800">MRSDHIKKGIERTPHRALLYSTGITKKALNKPFVGIASSFSEIVPGHVGMRELEKFIERGVEAGGGYPFIFGIPAICDGIAMGHSGMKYSLPSRELIADSIEAVARAHSFDGLLLLTNCDKITPGALMAAARINIPAIVVTAGPMLSGRLRGRRLSYVRDAYEAVGRFKKGEIDEEELRCLEEEACPGMGSCQGLYTANTMDCLTEVLGMSLPQSGCALAISAKRKRIAYESGERIPELIKENLLPREIMTRGAFEDAIRVDMAFGGSSNTVLHLLAIAYEAGVKLSLDRFDEIGKKTPHLVNLRPGGDYFMEDLEWAGGIPALLNRLENFLAHRPTVSGRSIKEIAREGKVFDVEIIRSLDNPYHKEGGLAILTGSLAPQGAVVKQSAVSDKVKKFKGKARIFNSEEETIKAIYEKKIKEGEVIVIRYEGPKGGPGMREMLSPTAALVGMGLSESVALLTDGRFSGGTRGPCIGHICPEGAVGGPIALLKDGDEILIDIPERKLEVNLSKEVLSERNRSWRRPSPKIKEGYLARYSELVGPASEGAILKT</sequence>
<dbReference type="InterPro" id="IPR056740">
    <property type="entry name" value="ILV_EDD_C"/>
</dbReference>
<evidence type="ECO:0000256" key="10">
    <source>
        <dbReference type="ARBA" id="ARBA00023304"/>
    </source>
</evidence>
<evidence type="ECO:0000259" key="18">
    <source>
        <dbReference type="Pfam" id="PF24877"/>
    </source>
</evidence>
<dbReference type="InterPro" id="IPR004404">
    <property type="entry name" value="DihydroxyA_deHydtase"/>
</dbReference>
<evidence type="ECO:0000256" key="14">
    <source>
        <dbReference type="ARBA" id="ARBA00029490"/>
    </source>
</evidence>
<feature type="domain" description="Dihydroxy-acid/6-phosphogluconate dehydratase C-terminal" evidence="18">
    <location>
        <begin position="356"/>
        <end position="547"/>
    </location>
</feature>
<keyword evidence="3" id="KW-0028">Amino-acid biosynthesis</keyword>
<comment type="cofactor">
    <cofactor evidence="15">
        <name>[2Fe-2S] cluster</name>
        <dbReference type="ChEBI" id="CHEBI:190135"/>
    </cofactor>
</comment>
<dbReference type="UniPathway" id="UPA00049">
    <property type="reaction ID" value="UER00061"/>
</dbReference>
<protein>
    <recommendedName>
        <fullName evidence="14 16">Dihydroxy-acid dehydratase</fullName>
        <ecNumber evidence="14 16">4.2.1.9</ecNumber>
    </recommendedName>
</protein>
<keyword evidence="4" id="KW-0001">2Fe-2S</keyword>
<dbReference type="Pfam" id="PF00920">
    <property type="entry name" value="ILVD_EDD_N"/>
    <property type="match status" value="1"/>
</dbReference>
<evidence type="ECO:0000313" key="20">
    <source>
        <dbReference type="Proteomes" id="UP000316360"/>
    </source>
</evidence>
<dbReference type="Pfam" id="PF24877">
    <property type="entry name" value="ILV_EDD_C"/>
    <property type="match status" value="1"/>
</dbReference>
<organism evidence="19 20">
    <name type="scientific">Aerophobetes bacterium</name>
    <dbReference type="NCBI Taxonomy" id="2030807"/>
    <lineage>
        <taxon>Bacteria</taxon>
        <taxon>Candidatus Aerophobota</taxon>
    </lineage>
</organism>
<dbReference type="NCBIfam" id="TIGR00110">
    <property type="entry name" value="ilvD"/>
    <property type="match status" value="1"/>
</dbReference>
<dbReference type="Proteomes" id="UP000316360">
    <property type="component" value="Unassembled WGS sequence"/>
</dbReference>
<evidence type="ECO:0000256" key="5">
    <source>
        <dbReference type="ARBA" id="ARBA00022723"/>
    </source>
</evidence>
<name>A0A523RQM8_UNCAE</name>
<dbReference type="EMBL" id="SOKJ01000381">
    <property type="protein sequence ID" value="TET08067.1"/>
    <property type="molecule type" value="Genomic_DNA"/>
</dbReference>
<keyword evidence="8" id="KW-0411">Iron-sulfur</keyword>
<dbReference type="GO" id="GO:0004160">
    <property type="term" value="F:dihydroxy-acid dehydratase activity"/>
    <property type="evidence" value="ECO:0007669"/>
    <property type="project" value="UniProtKB-UniRule"/>
</dbReference>
<dbReference type="SUPFAM" id="SSF143975">
    <property type="entry name" value="IlvD/EDD N-terminal domain-like"/>
    <property type="match status" value="1"/>
</dbReference>
<dbReference type="EC" id="4.2.1.9" evidence="14 16"/>
<evidence type="ECO:0000256" key="2">
    <source>
        <dbReference type="ARBA" id="ARBA00006486"/>
    </source>
</evidence>
<dbReference type="PROSITE" id="PS00887">
    <property type="entry name" value="ILVD_EDD_2"/>
    <property type="match status" value="1"/>
</dbReference>
<comment type="similarity">
    <text evidence="2">Belongs to the IlvD/Edd family.</text>
</comment>
<evidence type="ECO:0000259" key="17">
    <source>
        <dbReference type="Pfam" id="PF00920"/>
    </source>
</evidence>
<dbReference type="GO" id="GO:0005829">
    <property type="term" value="C:cytosol"/>
    <property type="evidence" value="ECO:0007669"/>
    <property type="project" value="TreeGrafter"/>
</dbReference>
<dbReference type="GO" id="GO:0051537">
    <property type="term" value="F:2 iron, 2 sulfur cluster binding"/>
    <property type="evidence" value="ECO:0007669"/>
    <property type="project" value="UniProtKB-KW"/>
</dbReference>
<dbReference type="AlphaFoldDB" id="A0A523RQM8"/>
<comment type="cofactor">
    <cofactor evidence="1">
        <name>Mg(2+)</name>
        <dbReference type="ChEBI" id="CHEBI:18420"/>
    </cofactor>
</comment>
<comment type="pathway">
    <text evidence="12">Amino-acid biosynthesis; L-valine biosynthesis; L-valine from pyruvate: step 3/4.</text>
</comment>
<comment type="pathway">
    <text evidence="13">Amino-acid biosynthesis; L-isoleucine biosynthesis; L-isoleucine from 2-oxobutanoate: step 3/4.</text>
</comment>
<dbReference type="InterPro" id="IPR000581">
    <property type="entry name" value="ILV_EDD_N"/>
</dbReference>
<evidence type="ECO:0000256" key="16">
    <source>
        <dbReference type="NCBIfam" id="TIGR00110"/>
    </source>
</evidence>
<dbReference type="InterPro" id="IPR020558">
    <property type="entry name" value="DiOHA_6PGluconate_deHydtase_CS"/>
</dbReference>
<dbReference type="Gene3D" id="3.50.30.80">
    <property type="entry name" value="IlvD/EDD C-terminal domain-like"/>
    <property type="match status" value="1"/>
</dbReference>
<dbReference type="GO" id="GO:0009099">
    <property type="term" value="P:L-valine biosynthetic process"/>
    <property type="evidence" value="ECO:0007669"/>
    <property type="project" value="UniProtKB-UniPathway"/>
</dbReference>
<dbReference type="HAMAP" id="MF_00012">
    <property type="entry name" value="IlvD"/>
    <property type="match status" value="1"/>
</dbReference>
<evidence type="ECO:0000256" key="15">
    <source>
        <dbReference type="ARBA" id="ARBA00034078"/>
    </source>
</evidence>
<keyword evidence="9 19" id="KW-0456">Lyase</keyword>
<evidence type="ECO:0000256" key="1">
    <source>
        <dbReference type="ARBA" id="ARBA00001946"/>
    </source>
</evidence>
<dbReference type="NCBIfam" id="NF002068">
    <property type="entry name" value="PRK00911.1"/>
    <property type="match status" value="1"/>
</dbReference>
<accession>A0A523RQM8</accession>
<gene>
    <name evidence="19" type="primary">ilvD</name>
    <name evidence="19" type="ORF">E3J84_06610</name>
</gene>
<evidence type="ECO:0000256" key="7">
    <source>
        <dbReference type="ARBA" id="ARBA00023004"/>
    </source>
</evidence>
<dbReference type="PANTHER" id="PTHR43661">
    <property type="entry name" value="D-XYLONATE DEHYDRATASE"/>
    <property type="match status" value="1"/>
</dbReference>
<comment type="catalytic activity">
    <reaction evidence="11">
        <text>(2R)-2,3-dihydroxy-3-methylbutanoate = 3-methyl-2-oxobutanoate + H2O</text>
        <dbReference type="Rhea" id="RHEA:24809"/>
        <dbReference type="ChEBI" id="CHEBI:11851"/>
        <dbReference type="ChEBI" id="CHEBI:15377"/>
        <dbReference type="ChEBI" id="CHEBI:49072"/>
        <dbReference type="EC" id="4.2.1.9"/>
    </reaction>
    <physiologicalReaction direction="left-to-right" evidence="11">
        <dbReference type="Rhea" id="RHEA:24810"/>
    </physiologicalReaction>
</comment>
<dbReference type="GO" id="GO:0046872">
    <property type="term" value="F:metal ion binding"/>
    <property type="evidence" value="ECO:0007669"/>
    <property type="project" value="UniProtKB-KW"/>
</dbReference>